<organism evidence="8 9">
    <name type="scientific">Lithohypha guttulata</name>
    <dbReference type="NCBI Taxonomy" id="1690604"/>
    <lineage>
        <taxon>Eukaryota</taxon>
        <taxon>Fungi</taxon>
        <taxon>Dikarya</taxon>
        <taxon>Ascomycota</taxon>
        <taxon>Pezizomycotina</taxon>
        <taxon>Eurotiomycetes</taxon>
        <taxon>Chaetothyriomycetidae</taxon>
        <taxon>Chaetothyriales</taxon>
        <taxon>Trichomeriaceae</taxon>
        <taxon>Lithohypha</taxon>
    </lineage>
</organism>
<evidence type="ECO:0000256" key="2">
    <source>
        <dbReference type="ARBA" id="ARBA00008072"/>
    </source>
</evidence>
<proteinExistence type="inferred from homology"/>
<name>A0AAN7YHX2_9EURO</name>
<keyword evidence="3 6" id="KW-0479">Metal-binding</keyword>
<dbReference type="PROSITE" id="PS00059">
    <property type="entry name" value="ADH_ZINC"/>
    <property type="match status" value="1"/>
</dbReference>
<dbReference type="PANTHER" id="PTHR42940:SF8">
    <property type="entry name" value="VACUOLAR PROTEIN SORTING-ASSOCIATED PROTEIN 11"/>
    <property type="match status" value="1"/>
</dbReference>
<protein>
    <recommendedName>
        <fullName evidence="7">Enoyl reductase (ER) domain-containing protein</fullName>
    </recommendedName>
</protein>
<dbReference type="InterPro" id="IPR011032">
    <property type="entry name" value="GroES-like_sf"/>
</dbReference>
<evidence type="ECO:0000256" key="6">
    <source>
        <dbReference type="RuleBase" id="RU361277"/>
    </source>
</evidence>
<comment type="caution">
    <text evidence="8">The sequence shown here is derived from an EMBL/GenBank/DDBJ whole genome shotgun (WGS) entry which is preliminary data.</text>
</comment>
<dbReference type="InterPro" id="IPR020843">
    <property type="entry name" value="ER"/>
</dbReference>
<gene>
    <name evidence="8" type="ORF">LTR05_003957</name>
</gene>
<dbReference type="SMART" id="SM00829">
    <property type="entry name" value="PKS_ER"/>
    <property type="match status" value="1"/>
</dbReference>
<comment type="similarity">
    <text evidence="2 6">Belongs to the zinc-containing alcohol dehydrogenase family.</text>
</comment>
<dbReference type="Pfam" id="PF08240">
    <property type="entry name" value="ADH_N"/>
    <property type="match status" value="1"/>
</dbReference>
<dbReference type="Proteomes" id="UP001309876">
    <property type="component" value="Unassembled WGS sequence"/>
</dbReference>
<evidence type="ECO:0000256" key="4">
    <source>
        <dbReference type="ARBA" id="ARBA00022833"/>
    </source>
</evidence>
<evidence type="ECO:0000259" key="7">
    <source>
        <dbReference type="SMART" id="SM00829"/>
    </source>
</evidence>
<reference evidence="8 9" key="1">
    <citation type="submission" date="2023-08" db="EMBL/GenBank/DDBJ databases">
        <title>Black Yeasts Isolated from many extreme environments.</title>
        <authorList>
            <person name="Coleine C."/>
            <person name="Stajich J.E."/>
            <person name="Selbmann L."/>
        </authorList>
    </citation>
    <scope>NUCLEOTIDE SEQUENCE [LARGE SCALE GENOMIC DNA]</scope>
    <source>
        <strain evidence="8 9">CCFEE 5910</strain>
    </source>
</reference>
<dbReference type="SUPFAM" id="SSF50129">
    <property type="entry name" value="GroES-like"/>
    <property type="match status" value="1"/>
</dbReference>
<sequence>MASRPSTMRAWQKHFGSTKPELVEVRVPSAPTDGLLVKVLAAGVCHSDVALLAAEPRPPTWPNEAYTLGHEGCGEVVEVGSSVNDFKVGDIVAILSVAGCVKPTCPECSRGLTQLCQSGERYGIGYDGSYAPYVAIKEWSAVKLPAGVSVEEGAVATDACMTAFHALETGQIEKGETVMIVGIGGLGFNAVQIALSLGVRVIARDKRQEVLDEAVRFGVEKKDIIPVEQSIVDFVKDKRLVVDTIIDFAGTPETFSASQEAVRIGGKIVQVGLLGPELAINNILSVRKQLSILCSYGGTMDNLKECLSLIASGKLRPQVVKGDLQDLPRVLEELHAGRVKSRIALVP</sequence>
<dbReference type="GO" id="GO:0008270">
    <property type="term" value="F:zinc ion binding"/>
    <property type="evidence" value="ECO:0007669"/>
    <property type="project" value="InterPro"/>
</dbReference>
<dbReference type="PANTHER" id="PTHR42940">
    <property type="entry name" value="ALCOHOL DEHYDROGENASE 1-RELATED"/>
    <property type="match status" value="1"/>
</dbReference>
<evidence type="ECO:0000256" key="5">
    <source>
        <dbReference type="ARBA" id="ARBA00023002"/>
    </source>
</evidence>
<dbReference type="CDD" id="cd08254">
    <property type="entry name" value="hydroxyacyl_CoA_DH"/>
    <property type="match status" value="1"/>
</dbReference>
<dbReference type="GO" id="GO:0005737">
    <property type="term" value="C:cytoplasm"/>
    <property type="evidence" value="ECO:0007669"/>
    <property type="project" value="TreeGrafter"/>
</dbReference>
<dbReference type="GO" id="GO:0004022">
    <property type="term" value="F:alcohol dehydrogenase (NAD+) activity"/>
    <property type="evidence" value="ECO:0007669"/>
    <property type="project" value="TreeGrafter"/>
</dbReference>
<dbReference type="InterPro" id="IPR002328">
    <property type="entry name" value="ADH_Zn_CS"/>
</dbReference>
<evidence type="ECO:0000256" key="1">
    <source>
        <dbReference type="ARBA" id="ARBA00001947"/>
    </source>
</evidence>
<dbReference type="SUPFAM" id="SSF51735">
    <property type="entry name" value="NAD(P)-binding Rossmann-fold domains"/>
    <property type="match status" value="1"/>
</dbReference>
<evidence type="ECO:0000256" key="3">
    <source>
        <dbReference type="ARBA" id="ARBA00022723"/>
    </source>
</evidence>
<keyword evidence="5" id="KW-0560">Oxidoreductase</keyword>
<dbReference type="Pfam" id="PF00107">
    <property type="entry name" value="ADH_zinc_N"/>
    <property type="match status" value="1"/>
</dbReference>
<feature type="domain" description="Enoyl reductase (ER)" evidence="7">
    <location>
        <begin position="16"/>
        <end position="345"/>
    </location>
</feature>
<dbReference type="Gene3D" id="3.90.180.10">
    <property type="entry name" value="Medium-chain alcohol dehydrogenases, catalytic domain"/>
    <property type="match status" value="1"/>
</dbReference>
<evidence type="ECO:0000313" key="8">
    <source>
        <dbReference type="EMBL" id="KAK5086789.1"/>
    </source>
</evidence>
<comment type="cofactor">
    <cofactor evidence="1 6">
        <name>Zn(2+)</name>
        <dbReference type="ChEBI" id="CHEBI:29105"/>
    </cofactor>
</comment>
<keyword evidence="9" id="KW-1185">Reference proteome</keyword>
<dbReference type="Gene3D" id="3.40.50.720">
    <property type="entry name" value="NAD(P)-binding Rossmann-like Domain"/>
    <property type="match status" value="1"/>
</dbReference>
<dbReference type="InterPro" id="IPR013154">
    <property type="entry name" value="ADH-like_N"/>
</dbReference>
<evidence type="ECO:0000313" key="9">
    <source>
        <dbReference type="Proteomes" id="UP001309876"/>
    </source>
</evidence>
<dbReference type="InterPro" id="IPR036291">
    <property type="entry name" value="NAD(P)-bd_dom_sf"/>
</dbReference>
<dbReference type="EMBL" id="JAVRRJ010000003">
    <property type="protein sequence ID" value="KAK5086789.1"/>
    <property type="molecule type" value="Genomic_DNA"/>
</dbReference>
<dbReference type="AlphaFoldDB" id="A0AAN7YHX2"/>
<dbReference type="InterPro" id="IPR013149">
    <property type="entry name" value="ADH-like_C"/>
</dbReference>
<accession>A0AAN7YHX2</accession>
<keyword evidence="4 6" id="KW-0862">Zinc</keyword>